<dbReference type="EMBL" id="JACAZI010000016">
    <property type="protein sequence ID" value="KAF7343006.1"/>
    <property type="molecule type" value="Genomic_DNA"/>
</dbReference>
<dbReference type="Proteomes" id="UP000620124">
    <property type="component" value="Unassembled WGS sequence"/>
</dbReference>
<proteinExistence type="predicted"/>
<dbReference type="InterPro" id="IPR032675">
    <property type="entry name" value="LRR_dom_sf"/>
</dbReference>
<dbReference type="Gene3D" id="3.80.10.10">
    <property type="entry name" value="Ribonuclease Inhibitor"/>
    <property type="match status" value="1"/>
</dbReference>
<keyword evidence="2" id="KW-1185">Reference proteome</keyword>
<evidence type="ECO:0008006" key="3">
    <source>
        <dbReference type="Google" id="ProtNLM"/>
    </source>
</evidence>
<sequence>MCHTPAPLLPQELIDHIIDDNGLDMSTLMSCSVVCRSFVRPSQARIFSHLNLDCDIRATGRDSVAHFRRLHDILTESPHLVPYITNLSCRRLYSWNSPNELVSILLLLSNIRSINFEPIFWPGLPPDVRIAIRDLCQRSRLSYLGLREVQDIRAESLALMVDAPFLTHLSLTDVKLSAPEDIAHWSLHNRMQLFELRLYDTEDSDIISWLKQGHCLSRLQRLLLSWEPRTTPSAQSVIDRSASSLEDISVIPTYGFACMQSRILSRAGITSLRSITVHVFLHGPSFVSWLVKFLQSHNSPRTFRTITLNIFASGISTPPDCDKLVRFLKGDKFPAIRTVEFVFTEDFSSPLLPAIVAAAEAAFVRLAARGVFKCSQL</sequence>
<comment type="caution">
    <text evidence="1">The sequence shown here is derived from an EMBL/GenBank/DDBJ whole genome shotgun (WGS) entry which is preliminary data.</text>
</comment>
<dbReference type="OrthoDB" id="3069231at2759"/>
<organism evidence="1 2">
    <name type="scientific">Mycena venus</name>
    <dbReference type="NCBI Taxonomy" id="2733690"/>
    <lineage>
        <taxon>Eukaryota</taxon>
        <taxon>Fungi</taxon>
        <taxon>Dikarya</taxon>
        <taxon>Basidiomycota</taxon>
        <taxon>Agaricomycotina</taxon>
        <taxon>Agaricomycetes</taxon>
        <taxon>Agaricomycetidae</taxon>
        <taxon>Agaricales</taxon>
        <taxon>Marasmiineae</taxon>
        <taxon>Mycenaceae</taxon>
        <taxon>Mycena</taxon>
    </lineage>
</organism>
<evidence type="ECO:0000313" key="1">
    <source>
        <dbReference type="EMBL" id="KAF7343006.1"/>
    </source>
</evidence>
<evidence type="ECO:0000313" key="2">
    <source>
        <dbReference type="Proteomes" id="UP000620124"/>
    </source>
</evidence>
<gene>
    <name evidence="1" type="ORF">MVEN_01730700</name>
</gene>
<dbReference type="AlphaFoldDB" id="A0A8H6XM43"/>
<reference evidence="1" key="1">
    <citation type="submission" date="2020-05" db="EMBL/GenBank/DDBJ databases">
        <title>Mycena genomes resolve the evolution of fungal bioluminescence.</title>
        <authorList>
            <person name="Tsai I.J."/>
        </authorList>
    </citation>
    <scope>NUCLEOTIDE SEQUENCE</scope>
    <source>
        <strain evidence="1">CCC161011</strain>
    </source>
</reference>
<protein>
    <recommendedName>
        <fullName evidence="3">F-box domain-containing protein</fullName>
    </recommendedName>
</protein>
<name>A0A8H6XM43_9AGAR</name>
<accession>A0A8H6XM43</accession>
<dbReference type="SUPFAM" id="SSF52047">
    <property type="entry name" value="RNI-like"/>
    <property type="match status" value="1"/>
</dbReference>